<proteinExistence type="predicted"/>
<dbReference type="Proteomes" id="UP000887565">
    <property type="component" value="Unplaced"/>
</dbReference>
<organism evidence="2 3">
    <name type="scientific">Romanomermis culicivorax</name>
    <name type="common">Nematode worm</name>
    <dbReference type="NCBI Taxonomy" id="13658"/>
    <lineage>
        <taxon>Eukaryota</taxon>
        <taxon>Metazoa</taxon>
        <taxon>Ecdysozoa</taxon>
        <taxon>Nematoda</taxon>
        <taxon>Enoplea</taxon>
        <taxon>Dorylaimia</taxon>
        <taxon>Mermithida</taxon>
        <taxon>Mermithoidea</taxon>
        <taxon>Mermithidae</taxon>
        <taxon>Romanomermis</taxon>
    </lineage>
</organism>
<evidence type="ECO:0000256" key="1">
    <source>
        <dbReference type="SAM" id="MobiDB-lite"/>
    </source>
</evidence>
<keyword evidence="2" id="KW-1185">Reference proteome</keyword>
<dbReference type="AlphaFoldDB" id="A0A915JSV4"/>
<sequence length="395" mass="46216">MDSGQQLHRDVNFYAMKPVSVLVVDIAHCDGDHFLAVFSFNQIGLFIWQSHILQSCRQLLMIESLFNNCQDWCPCSKNPSIETTHTLVEDMDLYRIRGLRLADVDRTLETFTLAQIIMFGWQTSIIQLLRNKAANSRLGPNLGVWVPNQSRWPGLLQRKPGEIYCLLCVIVQYNRILKGYTVQDDHEYKPKIVEEYVPRDGYFPEEKTKNLITYDEEYPPNKPPRYFAQIAPPQNQELTRAYKMRHSVRSDRHKPSQSPEFKTRFTEQWIKGMSENGKSEKPVFENEWQQDVKDDRANFYGKAKSLEALNMEAQQREGLRTCKSKDSVTSRCRRHCHHHHHHHHHSRKRKCRHKRSPNDVNDISSNDEDDDSSDNNNNNNQDHDYDTVCTGCPEA</sequence>
<feature type="region of interest" description="Disordered" evidence="1">
    <location>
        <begin position="336"/>
        <end position="395"/>
    </location>
</feature>
<dbReference type="WBParaSite" id="nRc.2.0.1.t29326-RA">
    <property type="protein sequence ID" value="nRc.2.0.1.t29326-RA"/>
    <property type="gene ID" value="nRc.2.0.1.g29326"/>
</dbReference>
<protein>
    <submittedName>
        <fullName evidence="3">Uncharacterized protein</fullName>
    </submittedName>
</protein>
<accession>A0A915JSV4</accession>
<reference evidence="3" key="1">
    <citation type="submission" date="2022-11" db="UniProtKB">
        <authorList>
            <consortium name="WormBaseParasite"/>
        </authorList>
    </citation>
    <scope>IDENTIFICATION</scope>
</reference>
<evidence type="ECO:0000313" key="2">
    <source>
        <dbReference type="Proteomes" id="UP000887565"/>
    </source>
</evidence>
<feature type="compositionally biased region" description="Basic residues" evidence="1">
    <location>
        <begin position="336"/>
        <end position="355"/>
    </location>
</feature>
<name>A0A915JSV4_ROMCU</name>
<evidence type="ECO:0000313" key="3">
    <source>
        <dbReference type="WBParaSite" id="nRc.2.0.1.t29326-RA"/>
    </source>
</evidence>